<sequence>MDWREAAENGDTDGLAALSNFTVVDEATGLQPLHFASKGGQYRTAEFLIGNGAPVDCRDRFGRTPLYLAVFHQHLEVIRLLLEKSADPDIACQCGTTCVSKAAENGDMETLDLLLQNWATWKTENQDGESPTDLAKRNGHFLVWSKFGNCEKDRVRELHDAAGKGLVEKMKKLIKAGVDPTARIHTASSALEVAIKHKQIEVVQFLLYDTEISQVPTSQRALSVNTEMKTALHLAAMVGDPATVDLLLAAGAIVSARDKFGKTALDYAVRRRRDAAAEILRQWGAKSTATNETSQ</sequence>
<keyword evidence="1" id="KW-0677">Repeat</keyword>
<reference evidence="4" key="1">
    <citation type="submission" date="2023-01" db="EMBL/GenBank/DDBJ databases">
        <title>The chitinases involved in constricting ring structure development in the nematode-trapping fungus Drechslerella dactyloides.</title>
        <authorList>
            <person name="Wang R."/>
            <person name="Zhang L."/>
            <person name="Tang P."/>
            <person name="Li S."/>
            <person name="Liang L."/>
        </authorList>
    </citation>
    <scope>NUCLEOTIDE SEQUENCE</scope>
    <source>
        <strain evidence="4">YMF1.00031</strain>
    </source>
</reference>
<dbReference type="SUPFAM" id="SSF48403">
    <property type="entry name" value="Ankyrin repeat"/>
    <property type="match status" value="1"/>
</dbReference>
<keyword evidence="5" id="KW-1185">Reference proteome</keyword>
<evidence type="ECO:0000313" key="4">
    <source>
        <dbReference type="EMBL" id="KAJ6256899.1"/>
    </source>
</evidence>
<proteinExistence type="predicted"/>
<keyword evidence="2 3" id="KW-0040">ANK repeat</keyword>
<dbReference type="PROSITE" id="PS50088">
    <property type="entry name" value="ANK_REPEAT"/>
    <property type="match status" value="3"/>
</dbReference>
<dbReference type="Proteomes" id="UP001221413">
    <property type="component" value="Unassembled WGS sequence"/>
</dbReference>
<gene>
    <name evidence="4" type="ORF">Dda_7782</name>
</gene>
<dbReference type="Gene3D" id="1.25.40.20">
    <property type="entry name" value="Ankyrin repeat-containing domain"/>
    <property type="match status" value="3"/>
</dbReference>
<protein>
    <submittedName>
        <fullName evidence="4">Ankyrin-2</fullName>
    </submittedName>
</protein>
<dbReference type="EMBL" id="JAQGDS010000011">
    <property type="protein sequence ID" value="KAJ6256899.1"/>
    <property type="molecule type" value="Genomic_DNA"/>
</dbReference>
<dbReference type="PROSITE" id="PS50297">
    <property type="entry name" value="ANK_REP_REGION"/>
    <property type="match status" value="3"/>
</dbReference>
<name>A0AAD6NG44_DREDA</name>
<comment type="caution">
    <text evidence="4">The sequence shown here is derived from an EMBL/GenBank/DDBJ whole genome shotgun (WGS) entry which is preliminary data.</text>
</comment>
<dbReference type="Pfam" id="PF12796">
    <property type="entry name" value="Ank_2"/>
    <property type="match status" value="2"/>
</dbReference>
<evidence type="ECO:0000313" key="5">
    <source>
        <dbReference type="Proteomes" id="UP001221413"/>
    </source>
</evidence>
<dbReference type="SMART" id="SM00248">
    <property type="entry name" value="ANK"/>
    <property type="match status" value="7"/>
</dbReference>
<dbReference type="InterPro" id="IPR036770">
    <property type="entry name" value="Ankyrin_rpt-contain_sf"/>
</dbReference>
<dbReference type="PANTHER" id="PTHR24171">
    <property type="entry name" value="ANKYRIN REPEAT DOMAIN-CONTAINING PROTEIN 39-RELATED"/>
    <property type="match status" value="1"/>
</dbReference>
<accession>A0AAD6NG44</accession>
<organism evidence="4 5">
    <name type="scientific">Drechslerella dactyloides</name>
    <name type="common">Nematode-trapping fungus</name>
    <name type="synonym">Arthrobotrys dactyloides</name>
    <dbReference type="NCBI Taxonomy" id="74499"/>
    <lineage>
        <taxon>Eukaryota</taxon>
        <taxon>Fungi</taxon>
        <taxon>Dikarya</taxon>
        <taxon>Ascomycota</taxon>
        <taxon>Pezizomycotina</taxon>
        <taxon>Orbiliomycetes</taxon>
        <taxon>Orbiliales</taxon>
        <taxon>Orbiliaceae</taxon>
        <taxon>Drechslerella</taxon>
    </lineage>
</organism>
<feature type="repeat" description="ANK" evidence="3">
    <location>
        <begin position="227"/>
        <end position="259"/>
    </location>
</feature>
<dbReference type="InterPro" id="IPR002110">
    <property type="entry name" value="Ankyrin_rpt"/>
</dbReference>
<dbReference type="AlphaFoldDB" id="A0AAD6NG44"/>
<feature type="repeat" description="ANK" evidence="3">
    <location>
        <begin position="61"/>
        <end position="93"/>
    </location>
</feature>
<evidence type="ECO:0000256" key="2">
    <source>
        <dbReference type="ARBA" id="ARBA00023043"/>
    </source>
</evidence>
<evidence type="ECO:0000256" key="3">
    <source>
        <dbReference type="PROSITE-ProRule" id="PRU00023"/>
    </source>
</evidence>
<feature type="repeat" description="ANK" evidence="3">
    <location>
        <begin position="28"/>
        <end position="60"/>
    </location>
</feature>
<evidence type="ECO:0000256" key="1">
    <source>
        <dbReference type="ARBA" id="ARBA00022737"/>
    </source>
</evidence>